<dbReference type="InParanoid" id="A0A1C7N915"/>
<keyword evidence="1" id="KW-0175">Coiled coil</keyword>
<keyword evidence="4" id="KW-1185">Reference proteome</keyword>
<evidence type="ECO:0000313" key="4">
    <source>
        <dbReference type="Proteomes" id="UP000093000"/>
    </source>
</evidence>
<evidence type="ECO:0000313" key="3">
    <source>
        <dbReference type="EMBL" id="OBZ85587.1"/>
    </source>
</evidence>
<sequence>MAPKSSKRNRTSFSPEPQQELRANRGTQEAYRPNKATNLQLQSKQGRFKRDHESMESQQEGYSHVRYDRDLSRRIPKKTEWQVLSPIADAQLKQTLNVVYNKTIAHVAGSSTNDIELYDQGKRYLQPIGKGIHQLARKKLFPGYVSDHLLKPDNRDITVELSNEYTEIIYAAAKLDFEVTRMADHVANLTTHLEQVKEEHQRIKDEAATYNELPDDPNDYVQMLFKYPSSQSY</sequence>
<proteinExistence type="predicted"/>
<accession>A0A1C7N915</accession>
<feature type="compositionally biased region" description="Polar residues" evidence="2">
    <location>
        <begin position="35"/>
        <end position="45"/>
    </location>
</feature>
<feature type="compositionally biased region" description="Basic residues" evidence="2">
    <location>
        <begin position="1"/>
        <end position="10"/>
    </location>
</feature>
<evidence type="ECO:0000256" key="1">
    <source>
        <dbReference type="SAM" id="Coils"/>
    </source>
</evidence>
<evidence type="ECO:0000256" key="2">
    <source>
        <dbReference type="SAM" id="MobiDB-lite"/>
    </source>
</evidence>
<name>A0A1C7N915_9FUNG</name>
<gene>
    <name evidence="3" type="ORF">A0J61_06361</name>
</gene>
<dbReference type="Proteomes" id="UP000093000">
    <property type="component" value="Unassembled WGS sequence"/>
</dbReference>
<dbReference type="OrthoDB" id="2207573at2759"/>
<protein>
    <submittedName>
        <fullName evidence="3">Uncharacterized protein</fullName>
    </submittedName>
</protein>
<dbReference type="AlphaFoldDB" id="A0A1C7N915"/>
<dbReference type="EMBL" id="LUGH01000381">
    <property type="protein sequence ID" value="OBZ85587.1"/>
    <property type="molecule type" value="Genomic_DNA"/>
</dbReference>
<organism evidence="3 4">
    <name type="scientific">Choanephora cucurbitarum</name>
    <dbReference type="NCBI Taxonomy" id="101091"/>
    <lineage>
        <taxon>Eukaryota</taxon>
        <taxon>Fungi</taxon>
        <taxon>Fungi incertae sedis</taxon>
        <taxon>Mucoromycota</taxon>
        <taxon>Mucoromycotina</taxon>
        <taxon>Mucoromycetes</taxon>
        <taxon>Mucorales</taxon>
        <taxon>Mucorineae</taxon>
        <taxon>Choanephoraceae</taxon>
        <taxon>Choanephoroideae</taxon>
        <taxon>Choanephora</taxon>
    </lineage>
</organism>
<comment type="caution">
    <text evidence="3">The sequence shown here is derived from an EMBL/GenBank/DDBJ whole genome shotgun (WGS) entry which is preliminary data.</text>
</comment>
<feature type="coiled-coil region" evidence="1">
    <location>
        <begin position="186"/>
        <end position="213"/>
    </location>
</feature>
<reference evidence="3 4" key="1">
    <citation type="submission" date="2016-03" db="EMBL/GenBank/DDBJ databases">
        <title>Choanephora cucurbitarum.</title>
        <authorList>
            <person name="Min B."/>
            <person name="Park H."/>
            <person name="Park J.-H."/>
            <person name="Shin H.-D."/>
            <person name="Choi I.-G."/>
        </authorList>
    </citation>
    <scope>NUCLEOTIDE SEQUENCE [LARGE SCALE GENOMIC DNA]</scope>
    <source>
        <strain evidence="3 4">KUS-F28377</strain>
    </source>
</reference>
<feature type="region of interest" description="Disordered" evidence="2">
    <location>
        <begin position="1"/>
        <end position="65"/>
    </location>
</feature>